<evidence type="ECO:0000256" key="3">
    <source>
        <dbReference type="ARBA" id="ARBA00023237"/>
    </source>
</evidence>
<keyword evidence="4" id="KW-0732">Signal</keyword>
<evidence type="ECO:0000313" key="6">
    <source>
        <dbReference type="EMBL" id="TFD95078.1"/>
    </source>
</evidence>
<dbReference type="EMBL" id="SOML01000009">
    <property type="protein sequence ID" value="TFD95078.1"/>
    <property type="molecule type" value="Genomic_DNA"/>
</dbReference>
<dbReference type="Proteomes" id="UP000297861">
    <property type="component" value="Unassembled WGS sequence"/>
</dbReference>
<sequence length="763" mass="86906">MKHLFTIFTILIAISFSVQSQTIKGCIVDADHRPVEYATVVLQTPDSVYINSVMTDSLGYFTFKSSQNPYRLIIQHLLYNTKELLYNSANTGNIVLDDSSRALDEITVKGYRPAVTVANGKLTYDMPRLLENKAVSNAYESILQLPGVREQDGKIILAGTNGITIILNGKPSTMSIDQLIELLKNTPQTRIVKAEIMYSAPPQYHVRGAAINLILDGGITDQNTFQGQFNSSYSQRTYERVDMGLTLVYSTPKFSTDFMYNINNGRNITNLDLDSKHSYNGSLYDIQQSDRGKSHFQNHNIRIGSEYKISDQDKLSLTYTSKLNTSYNSTLRSYGTFSDSKNHKTNESPGQMHNIALSYTSHFGLSSGIDYTYYKDNTIQNFIDNKNDANKSFISMSSQKINRLKLYADQSHDLSNSWTLNYGGAFTFASDNGSQTYSNKSTDQPLTDTQNQLKEYTYNFYSGFEKSFGEKVSLSASIAGEYYKLGDFSQWSVFPTLEMTYMIAPEHVMQLSLSSDKSYPDYWEMHGAVSYLNGYTEIHGNPYLRPSKDYNLRMNYIFRSKYTFSLYTSYEDDYFVQLPYQASDRLALIYKTTNFDFQQSLGASLSAPFTVGSWLNTRLDMDGFYTRSKNSNFNDISFDNSKWALYSSLNNTINISSKPNIKAELSAAYLTPIIQGPGNITRMWRIDAGVKWSFAGDKAELKLKAFDIFKSWNPKMRLQYSTQNIKMHPYQDSRYLIVSFSYKFGGYKAKERKDVDTSRFGQQ</sequence>
<feature type="domain" description="Outer membrane protein beta-barrel" evidence="5">
    <location>
        <begin position="365"/>
        <end position="742"/>
    </location>
</feature>
<evidence type="ECO:0000256" key="4">
    <source>
        <dbReference type="SAM" id="SignalP"/>
    </source>
</evidence>
<dbReference type="Pfam" id="PF14905">
    <property type="entry name" value="OMP_b-brl_3"/>
    <property type="match status" value="1"/>
</dbReference>
<feature type="signal peptide" evidence="4">
    <location>
        <begin position="1"/>
        <end position="20"/>
    </location>
</feature>
<comment type="subcellular location">
    <subcellularLocation>
        <location evidence="1">Cell outer membrane</location>
    </subcellularLocation>
</comment>
<dbReference type="Gene3D" id="2.40.170.20">
    <property type="entry name" value="TonB-dependent receptor, beta-barrel domain"/>
    <property type="match status" value="1"/>
</dbReference>
<dbReference type="OrthoDB" id="910296at2"/>
<comment type="caution">
    <text evidence="6">The sequence shown here is derived from an EMBL/GenBank/DDBJ whole genome shotgun (WGS) entry which is preliminary data.</text>
</comment>
<dbReference type="RefSeq" id="WP_134437035.1">
    <property type="nucleotide sequence ID" value="NZ_SOML01000009.1"/>
</dbReference>
<protein>
    <recommendedName>
        <fullName evidence="5">Outer membrane protein beta-barrel domain-containing protein</fullName>
    </recommendedName>
</protein>
<evidence type="ECO:0000256" key="1">
    <source>
        <dbReference type="ARBA" id="ARBA00004442"/>
    </source>
</evidence>
<evidence type="ECO:0000259" key="5">
    <source>
        <dbReference type="Pfam" id="PF14905"/>
    </source>
</evidence>
<accession>A0A4Y8KY64</accession>
<proteinExistence type="predicted"/>
<dbReference type="InterPro" id="IPR008969">
    <property type="entry name" value="CarboxyPept-like_regulatory"/>
</dbReference>
<feature type="chain" id="PRO_5021440565" description="Outer membrane protein beta-barrel domain-containing protein" evidence="4">
    <location>
        <begin position="21"/>
        <end position="763"/>
    </location>
</feature>
<keyword evidence="2" id="KW-0472">Membrane</keyword>
<name>A0A4Y8KY64_9BACT</name>
<dbReference type="InterPro" id="IPR041700">
    <property type="entry name" value="OMP_b-brl_3"/>
</dbReference>
<evidence type="ECO:0000256" key="2">
    <source>
        <dbReference type="ARBA" id="ARBA00023136"/>
    </source>
</evidence>
<gene>
    <name evidence="6" type="ORF">E2605_14775</name>
</gene>
<dbReference type="SUPFAM" id="SSF56935">
    <property type="entry name" value="Porins"/>
    <property type="match status" value="1"/>
</dbReference>
<organism evidence="6 7">
    <name type="scientific">Dysgonomonas capnocytophagoides</name>
    <dbReference type="NCBI Taxonomy" id="45254"/>
    <lineage>
        <taxon>Bacteria</taxon>
        <taxon>Pseudomonadati</taxon>
        <taxon>Bacteroidota</taxon>
        <taxon>Bacteroidia</taxon>
        <taxon>Bacteroidales</taxon>
        <taxon>Dysgonomonadaceae</taxon>
        <taxon>Dysgonomonas</taxon>
    </lineage>
</organism>
<keyword evidence="7" id="KW-1185">Reference proteome</keyword>
<dbReference type="GO" id="GO:0009279">
    <property type="term" value="C:cell outer membrane"/>
    <property type="evidence" value="ECO:0007669"/>
    <property type="project" value="UniProtKB-SubCell"/>
</dbReference>
<dbReference type="SUPFAM" id="SSF49464">
    <property type="entry name" value="Carboxypeptidase regulatory domain-like"/>
    <property type="match status" value="1"/>
</dbReference>
<dbReference type="Pfam" id="PF13620">
    <property type="entry name" value="CarboxypepD_reg"/>
    <property type="match status" value="1"/>
</dbReference>
<keyword evidence="3" id="KW-0998">Cell outer membrane</keyword>
<reference evidence="6 7" key="1">
    <citation type="submission" date="2019-03" db="EMBL/GenBank/DDBJ databases">
        <title>San Antonio Military Medical Center submission to MRSN (WRAIR), pending publication.</title>
        <authorList>
            <person name="Blyth D.M."/>
            <person name="Mccarthy S.L."/>
            <person name="Schall S.E."/>
            <person name="Stam J.A."/>
            <person name="Ong A.C."/>
            <person name="Mcgann P.T."/>
        </authorList>
    </citation>
    <scope>NUCLEOTIDE SEQUENCE [LARGE SCALE GENOMIC DNA]</scope>
    <source>
        <strain evidence="6 7">MRSN571793</strain>
    </source>
</reference>
<dbReference type="AlphaFoldDB" id="A0A4Y8KY64"/>
<dbReference type="STRING" id="1121485.GCA_000426485_01995"/>
<evidence type="ECO:0000313" key="7">
    <source>
        <dbReference type="Proteomes" id="UP000297861"/>
    </source>
</evidence>
<dbReference type="InterPro" id="IPR036942">
    <property type="entry name" value="Beta-barrel_TonB_sf"/>
</dbReference>